<evidence type="ECO:0000256" key="1">
    <source>
        <dbReference type="ARBA" id="ARBA00001933"/>
    </source>
</evidence>
<dbReference type="KEGG" id="erc:Ecym_1006"/>
<dbReference type="STRING" id="931890.G8JM05"/>
<dbReference type="GO" id="GO:0042645">
    <property type="term" value="C:mitochondrial nucleoid"/>
    <property type="evidence" value="ECO:0007669"/>
    <property type="project" value="EnsemblFungi"/>
</dbReference>
<evidence type="ECO:0000313" key="12">
    <source>
        <dbReference type="EMBL" id="AET37265.1"/>
    </source>
</evidence>
<dbReference type="GO" id="GO:0006094">
    <property type="term" value="P:gluconeogenesis"/>
    <property type="evidence" value="ECO:0007669"/>
    <property type="project" value="UniProtKB-KW"/>
</dbReference>
<evidence type="ECO:0000259" key="11">
    <source>
        <dbReference type="Pfam" id="PF00291"/>
    </source>
</evidence>
<comment type="cofactor">
    <cofactor evidence="1">
        <name>pyridoxal 5'-phosphate</name>
        <dbReference type="ChEBI" id="CHEBI:597326"/>
    </cofactor>
</comment>
<dbReference type="InterPro" id="IPR036052">
    <property type="entry name" value="TrpB-like_PALP_sf"/>
</dbReference>
<evidence type="ECO:0000256" key="7">
    <source>
        <dbReference type="ARBA" id="ARBA00022490"/>
    </source>
</evidence>
<dbReference type="InParanoid" id="G8JM05"/>
<gene>
    <name evidence="12" type="ordered locus">Ecym_1006</name>
</gene>
<protein>
    <recommendedName>
        <fullName evidence="5">L-serine ammonia-lyase</fullName>
        <ecNumber evidence="5">4.3.1.17</ecNumber>
    </recommendedName>
</protein>
<organism evidence="12 13">
    <name type="scientific">Eremothecium cymbalariae (strain CBS 270.75 / DBVPG 7215 / KCTC 17166 / NRRL Y-17582)</name>
    <name type="common">Yeast</name>
    <dbReference type="NCBI Taxonomy" id="931890"/>
    <lineage>
        <taxon>Eukaryota</taxon>
        <taxon>Fungi</taxon>
        <taxon>Dikarya</taxon>
        <taxon>Ascomycota</taxon>
        <taxon>Saccharomycotina</taxon>
        <taxon>Saccharomycetes</taxon>
        <taxon>Saccharomycetales</taxon>
        <taxon>Saccharomycetaceae</taxon>
        <taxon>Eremothecium</taxon>
    </lineage>
</organism>
<dbReference type="GO" id="GO:0004794">
    <property type="term" value="F:threonine deaminase activity"/>
    <property type="evidence" value="ECO:0007669"/>
    <property type="project" value="EnsemblFungi"/>
</dbReference>
<sequence>MSSLYVKTPLLRRAFGKPNIQISKVPQFLVKYEFFQPSGSFKSRGIGNLIYNKVSEIRRDPAKQPHVFSSSGGNAGLAAATASQRMGIPCTVVVPTSTRQRIIEKIMATGATIICRGDYFAEADSYLKDLMQEAANKNTRDKKNVPIYVHPFNHPLIWHGHSYIVEEILESLRNENIPYSRVKGIVCSVGGGGLYNGIIEGLERHSLANTIPIIGVETEGCEVLHKSLIAGKLITFKKALSVATSLSVPTITKETLRYAQKYKTKSLVLGEGEVLDTCLRFTDESNIVTEPACGATLHLGYHPAILHKELGPLSSEDIVILIACGGSATTLADLRELKLKYNPVTLDDSPVEIPGLITEQVLTA</sequence>
<evidence type="ECO:0000313" key="13">
    <source>
        <dbReference type="Proteomes" id="UP000006790"/>
    </source>
</evidence>
<dbReference type="eggNOG" id="KOG1250">
    <property type="taxonomic scope" value="Eukaryota"/>
</dbReference>
<dbReference type="FunFam" id="3.40.50.1100:FF:000040">
    <property type="entry name" value="L-serine dehydratase, putative"/>
    <property type="match status" value="1"/>
</dbReference>
<name>G8JM05_ERECY</name>
<dbReference type="RefSeq" id="XP_003644082.1">
    <property type="nucleotide sequence ID" value="XM_003644034.1"/>
</dbReference>
<keyword evidence="7" id="KW-0963">Cytoplasm</keyword>
<dbReference type="Pfam" id="PF00291">
    <property type="entry name" value="PALP"/>
    <property type="match status" value="1"/>
</dbReference>
<dbReference type="GO" id="GO:0030170">
    <property type="term" value="F:pyridoxal phosphate binding"/>
    <property type="evidence" value="ECO:0007669"/>
    <property type="project" value="InterPro"/>
</dbReference>
<dbReference type="InterPro" id="IPR001926">
    <property type="entry name" value="TrpB-like_PALP"/>
</dbReference>
<dbReference type="PANTHER" id="PTHR48078">
    <property type="entry name" value="THREONINE DEHYDRATASE, MITOCHONDRIAL-RELATED"/>
    <property type="match status" value="1"/>
</dbReference>
<dbReference type="OrthoDB" id="7773036at2759"/>
<dbReference type="SUPFAM" id="SSF53686">
    <property type="entry name" value="Tryptophan synthase beta subunit-like PLP-dependent enzymes"/>
    <property type="match status" value="1"/>
</dbReference>
<evidence type="ECO:0000256" key="6">
    <source>
        <dbReference type="ARBA" id="ARBA00022432"/>
    </source>
</evidence>
<keyword evidence="8" id="KW-0663">Pyridoxal phosphate</keyword>
<dbReference type="InterPro" id="IPR000634">
    <property type="entry name" value="Ser/Thr_deHydtase_PyrdxlP-BS"/>
</dbReference>
<dbReference type="AlphaFoldDB" id="G8JM05"/>
<dbReference type="CDD" id="cd06448">
    <property type="entry name" value="L-Ser-dehyd"/>
    <property type="match status" value="1"/>
</dbReference>
<evidence type="ECO:0000256" key="9">
    <source>
        <dbReference type="ARBA" id="ARBA00023239"/>
    </source>
</evidence>
<dbReference type="OMA" id="AEQGCEH"/>
<dbReference type="PANTHER" id="PTHR48078:SF2">
    <property type="entry name" value="CATABOLIC L-SERINE_THREONINE DEHYDRATASE"/>
    <property type="match status" value="1"/>
</dbReference>
<keyword evidence="6" id="KW-0312">Gluconeogenesis</keyword>
<comment type="subcellular location">
    <subcellularLocation>
        <location evidence="2">Cytoplasm</location>
    </subcellularLocation>
</comment>
<evidence type="ECO:0000256" key="10">
    <source>
        <dbReference type="ARBA" id="ARBA00049406"/>
    </source>
</evidence>
<reference evidence="13" key="1">
    <citation type="journal article" date="2012" name="G3 (Bethesda)">
        <title>Pichia sorbitophila, an interspecies yeast hybrid reveals early steps of genome resolution following polyploidization.</title>
        <authorList>
            <person name="Leh Louis V."/>
            <person name="Despons L."/>
            <person name="Friedrich A."/>
            <person name="Martin T."/>
            <person name="Durrens P."/>
            <person name="Casaregola S."/>
            <person name="Neuveglise C."/>
            <person name="Fairhead C."/>
            <person name="Marck C."/>
            <person name="Cruz J.A."/>
            <person name="Straub M.L."/>
            <person name="Kugler V."/>
            <person name="Sacerdot C."/>
            <person name="Uzunov Z."/>
            <person name="Thierry A."/>
            <person name="Weiss S."/>
            <person name="Bleykasten C."/>
            <person name="De Montigny J."/>
            <person name="Jacques N."/>
            <person name="Jung P."/>
            <person name="Lemaire M."/>
            <person name="Mallet S."/>
            <person name="Morel G."/>
            <person name="Richard G.F."/>
            <person name="Sarkar A."/>
            <person name="Savel G."/>
            <person name="Schacherer J."/>
            <person name="Seret M.L."/>
            <person name="Talla E."/>
            <person name="Samson G."/>
            <person name="Jubin C."/>
            <person name="Poulain J."/>
            <person name="Vacherie B."/>
            <person name="Barbe V."/>
            <person name="Pelletier E."/>
            <person name="Sherman D.J."/>
            <person name="Westhof E."/>
            <person name="Weissenbach J."/>
            <person name="Baret P.V."/>
            <person name="Wincker P."/>
            <person name="Gaillardin C."/>
            <person name="Dujon B."/>
            <person name="Souciet J.L."/>
        </authorList>
    </citation>
    <scope>NUCLEOTIDE SEQUENCE [LARGE SCALE GENOMIC DNA]</scope>
    <source>
        <strain evidence="13">CBS 270.75 / DBVPG 7215 / KCTC 17166 / NRRL Y-17582</strain>
    </source>
</reference>
<evidence type="ECO:0000256" key="2">
    <source>
        <dbReference type="ARBA" id="ARBA00004496"/>
    </source>
</evidence>
<keyword evidence="13" id="KW-1185">Reference proteome</keyword>
<dbReference type="GO" id="GO:0009097">
    <property type="term" value="P:isoleucine biosynthetic process"/>
    <property type="evidence" value="ECO:0007669"/>
    <property type="project" value="TreeGrafter"/>
</dbReference>
<accession>G8JM05</accession>
<dbReference type="EC" id="4.3.1.17" evidence="5"/>
<comment type="pathway">
    <text evidence="3">Carbohydrate biosynthesis; gluconeogenesis.</text>
</comment>
<dbReference type="Gene3D" id="3.40.50.1100">
    <property type="match status" value="2"/>
</dbReference>
<feature type="domain" description="Tryptophan synthase beta chain-like PALP" evidence="11">
    <location>
        <begin position="5"/>
        <end position="325"/>
    </location>
</feature>
<dbReference type="GeneID" id="11470371"/>
<dbReference type="InterPro" id="IPR050147">
    <property type="entry name" value="Ser/Thr_Dehydratase"/>
</dbReference>
<dbReference type="PROSITE" id="PS00165">
    <property type="entry name" value="DEHYDRATASE_SER_THR"/>
    <property type="match status" value="1"/>
</dbReference>
<dbReference type="FunCoup" id="G8JM05">
    <property type="interactions" value="500"/>
</dbReference>
<dbReference type="Proteomes" id="UP000006790">
    <property type="component" value="Chromosome 1"/>
</dbReference>
<comment type="catalytic activity">
    <reaction evidence="10">
        <text>L-serine = pyruvate + NH4(+)</text>
        <dbReference type="Rhea" id="RHEA:19169"/>
        <dbReference type="ChEBI" id="CHEBI:15361"/>
        <dbReference type="ChEBI" id="CHEBI:28938"/>
        <dbReference type="ChEBI" id="CHEBI:33384"/>
        <dbReference type="EC" id="4.3.1.17"/>
    </reaction>
</comment>
<dbReference type="GO" id="GO:0006567">
    <property type="term" value="P:L-threonine catabolic process"/>
    <property type="evidence" value="ECO:0007669"/>
    <property type="project" value="EnsemblFungi"/>
</dbReference>
<dbReference type="EMBL" id="CP002497">
    <property type="protein sequence ID" value="AET37265.1"/>
    <property type="molecule type" value="Genomic_DNA"/>
</dbReference>
<dbReference type="GO" id="GO:0003941">
    <property type="term" value="F:L-serine ammonia-lyase activity"/>
    <property type="evidence" value="ECO:0007669"/>
    <property type="project" value="UniProtKB-EC"/>
</dbReference>
<comment type="similarity">
    <text evidence="4">Belongs to the serine/threonine dehydratase family.</text>
</comment>
<evidence type="ECO:0000256" key="8">
    <source>
        <dbReference type="ARBA" id="ARBA00022898"/>
    </source>
</evidence>
<evidence type="ECO:0000256" key="3">
    <source>
        <dbReference type="ARBA" id="ARBA00004742"/>
    </source>
</evidence>
<dbReference type="HOGENOM" id="CLU_021152_3_1_1"/>
<proteinExistence type="inferred from homology"/>
<evidence type="ECO:0000256" key="4">
    <source>
        <dbReference type="ARBA" id="ARBA00010869"/>
    </source>
</evidence>
<dbReference type="GO" id="GO:0006565">
    <property type="term" value="P:L-serine catabolic process"/>
    <property type="evidence" value="ECO:0007669"/>
    <property type="project" value="EnsemblFungi"/>
</dbReference>
<evidence type="ECO:0000256" key="5">
    <source>
        <dbReference type="ARBA" id="ARBA00012093"/>
    </source>
</evidence>
<keyword evidence="9" id="KW-0456">Lyase</keyword>